<dbReference type="PANTHER" id="PTHR37973:SF1">
    <property type="entry name" value="DICKKOPF_N DOMAIN-CONTAINING PROTEIN"/>
    <property type="match status" value="1"/>
</dbReference>
<name>A0A2A2L387_9BILA</name>
<accession>A0A2A2L387</accession>
<dbReference type="AlphaFoldDB" id="A0A2A2L387"/>
<dbReference type="PANTHER" id="PTHR37973">
    <property type="entry name" value="CHONDROITIN PROTEOGLYCAN 3"/>
    <property type="match status" value="1"/>
</dbReference>
<dbReference type="EMBL" id="LIAE01007239">
    <property type="protein sequence ID" value="PAV80634.1"/>
    <property type="molecule type" value="Genomic_DNA"/>
</dbReference>
<dbReference type="InterPro" id="IPR039260">
    <property type="entry name" value="Cpg-3"/>
</dbReference>
<keyword evidence="2" id="KW-1185">Reference proteome</keyword>
<dbReference type="STRING" id="2018661.A0A2A2L387"/>
<organism evidence="1 2">
    <name type="scientific">Diploscapter pachys</name>
    <dbReference type="NCBI Taxonomy" id="2018661"/>
    <lineage>
        <taxon>Eukaryota</taxon>
        <taxon>Metazoa</taxon>
        <taxon>Ecdysozoa</taxon>
        <taxon>Nematoda</taxon>
        <taxon>Chromadorea</taxon>
        <taxon>Rhabditida</taxon>
        <taxon>Rhabditina</taxon>
        <taxon>Rhabditomorpha</taxon>
        <taxon>Rhabditoidea</taxon>
        <taxon>Rhabditidae</taxon>
        <taxon>Diploscapter</taxon>
    </lineage>
</organism>
<protein>
    <submittedName>
        <fullName evidence="1">Uncharacterized protein</fullName>
    </submittedName>
</protein>
<dbReference type="OrthoDB" id="5816387at2759"/>
<reference evidence="1 2" key="1">
    <citation type="journal article" date="2017" name="Curr. Biol.">
        <title>Genome architecture and evolution of a unichromosomal asexual nematode.</title>
        <authorList>
            <person name="Fradin H."/>
            <person name="Zegar C."/>
            <person name="Gutwein M."/>
            <person name="Lucas J."/>
            <person name="Kovtun M."/>
            <person name="Corcoran D."/>
            <person name="Baugh L.R."/>
            <person name="Kiontke K."/>
            <person name="Gunsalus K."/>
            <person name="Fitch D.H."/>
            <person name="Piano F."/>
        </authorList>
    </citation>
    <scope>NUCLEOTIDE SEQUENCE [LARGE SCALE GENOMIC DNA]</scope>
    <source>
        <strain evidence="1">PF1309</strain>
    </source>
</reference>
<sequence>MGLQLLTKQMLQRRRVQGIMRLLLQTRQHRIDSFQSPSNQFYITSTTSHVTNKTQTHRVTDRNGALLTEVSESKTLHEQKSVKQAVRLSEPVNIPVLTSALQRKQQQQITHSVRKSTTTTAKPRIIIVKTTTQKPIIRITPSRNQQQVVKKQPVQQKQNCPSVCYSDKDCGKGRCLGSNLGKCSCSHCVSMLACKSDADCGGLRGACENSTCKCAQALMKHGYLFYIDAIRSFCNRKPCSKDKDDCFGLPCSVGHCKC</sequence>
<gene>
    <name evidence="1" type="ORF">WR25_12650</name>
</gene>
<proteinExistence type="predicted"/>
<evidence type="ECO:0000313" key="2">
    <source>
        <dbReference type="Proteomes" id="UP000218231"/>
    </source>
</evidence>
<evidence type="ECO:0000313" key="1">
    <source>
        <dbReference type="EMBL" id="PAV80634.1"/>
    </source>
</evidence>
<dbReference type="Proteomes" id="UP000218231">
    <property type="component" value="Unassembled WGS sequence"/>
</dbReference>
<comment type="caution">
    <text evidence="1">The sequence shown here is derived from an EMBL/GenBank/DDBJ whole genome shotgun (WGS) entry which is preliminary data.</text>
</comment>